<evidence type="ECO:0000256" key="3">
    <source>
        <dbReference type="ARBA" id="ARBA00022692"/>
    </source>
</evidence>
<evidence type="ECO:0000256" key="7">
    <source>
        <dbReference type="ARBA" id="ARBA00023157"/>
    </source>
</evidence>
<keyword evidence="9" id="KW-0325">Glycoprotein</keyword>
<evidence type="ECO:0000313" key="13">
    <source>
        <dbReference type="EMBL" id="KAG5833838.1"/>
    </source>
</evidence>
<evidence type="ECO:0000256" key="2">
    <source>
        <dbReference type="ARBA" id="ARBA00022475"/>
    </source>
</evidence>
<evidence type="ECO:0000256" key="11">
    <source>
        <dbReference type="SAM" id="MobiDB-lite"/>
    </source>
</evidence>
<evidence type="ECO:0000256" key="8">
    <source>
        <dbReference type="ARBA" id="ARBA00023170"/>
    </source>
</evidence>
<dbReference type="SMART" id="SM00409">
    <property type="entry name" value="IG"/>
    <property type="match status" value="2"/>
</dbReference>
<keyword evidence="3" id="KW-0812">Transmembrane</keyword>
<dbReference type="GO" id="GO:0042130">
    <property type="term" value="P:negative regulation of T cell proliferation"/>
    <property type="evidence" value="ECO:0007669"/>
    <property type="project" value="TreeGrafter"/>
</dbReference>
<dbReference type="GO" id="GO:0042102">
    <property type="term" value="P:positive regulation of T cell proliferation"/>
    <property type="evidence" value="ECO:0007669"/>
    <property type="project" value="TreeGrafter"/>
</dbReference>
<evidence type="ECO:0000256" key="4">
    <source>
        <dbReference type="ARBA" id="ARBA00022729"/>
    </source>
</evidence>
<dbReference type="GO" id="GO:0007166">
    <property type="term" value="P:cell surface receptor signaling pathway"/>
    <property type="evidence" value="ECO:0007669"/>
    <property type="project" value="TreeGrafter"/>
</dbReference>
<dbReference type="Pfam" id="PF07686">
    <property type="entry name" value="V-set"/>
    <property type="match status" value="2"/>
</dbReference>
<evidence type="ECO:0000256" key="5">
    <source>
        <dbReference type="ARBA" id="ARBA00022989"/>
    </source>
</evidence>
<evidence type="ECO:0000256" key="9">
    <source>
        <dbReference type="ARBA" id="ARBA00023180"/>
    </source>
</evidence>
<keyword evidence="8" id="KW-0675">Receptor</keyword>
<evidence type="ECO:0000259" key="12">
    <source>
        <dbReference type="PROSITE" id="PS50835"/>
    </source>
</evidence>
<dbReference type="InterPro" id="IPR013783">
    <property type="entry name" value="Ig-like_fold"/>
</dbReference>
<evidence type="ECO:0000256" key="6">
    <source>
        <dbReference type="ARBA" id="ARBA00023136"/>
    </source>
</evidence>
<proteinExistence type="predicted"/>
<dbReference type="InterPro" id="IPR013106">
    <property type="entry name" value="Ig_V-set"/>
</dbReference>
<keyword evidence="4" id="KW-0732">Signal</keyword>
<feature type="compositionally biased region" description="Basic residues" evidence="11">
    <location>
        <begin position="466"/>
        <end position="478"/>
    </location>
</feature>
<dbReference type="GO" id="GO:0006955">
    <property type="term" value="P:immune response"/>
    <property type="evidence" value="ECO:0007669"/>
    <property type="project" value="TreeGrafter"/>
</dbReference>
<dbReference type="SUPFAM" id="SSF48726">
    <property type="entry name" value="Immunoglobulin"/>
    <property type="match status" value="2"/>
</dbReference>
<protein>
    <recommendedName>
        <fullName evidence="12">Ig-like domain-containing protein</fullName>
    </recommendedName>
</protein>
<dbReference type="PANTHER" id="PTHR25466:SF11">
    <property type="entry name" value="GALECTIN 17-RELATED"/>
    <property type="match status" value="1"/>
</dbReference>
<dbReference type="Proteomes" id="UP001044222">
    <property type="component" value="Chromosome 16"/>
</dbReference>
<comment type="subcellular location">
    <subcellularLocation>
        <location evidence="1">Cell membrane</location>
        <topology evidence="1">Single-pass type I membrane protein</topology>
    </subcellularLocation>
</comment>
<keyword evidence="14" id="KW-1185">Reference proteome</keyword>
<feature type="region of interest" description="Disordered" evidence="11">
    <location>
        <begin position="451"/>
        <end position="490"/>
    </location>
</feature>
<evidence type="ECO:0000313" key="14">
    <source>
        <dbReference type="Proteomes" id="UP001044222"/>
    </source>
</evidence>
<dbReference type="Gene3D" id="2.60.40.10">
    <property type="entry name" value="Immunoglobulins"/>
    <property type="match status" value="3"/>
</dbReference>
<organism evidence="13 14">
    <name type="scientific">Anguilla anguilla</name>
    <name type="common">European freshwater eel</name>
    <name type="synonym">Muraena anguilla</name>
    <dbReference type="NCBI Taxonomy" id="7936"/>
    <lineage>
        <taxon>Eukaryota</taxon>
        <taxon>Metazoa</taxon>
        <taxon>Chordata</taxon>
        <taxon>Craniata</taxon>
        <taxon>Vertebrata</taxon>
        <taxon>Euteleostomi</taxon>
        <taxon>Actinopterygii</taxon>
        <taxon>Neopterygii</taxon>
        <taxon>Teleostei</taxon>
        <taxon>Anguilliformes</taxon>
        <taxon>Anguillidae</taxon>
        <taxon>Anguilla</taxon>
    </lineage>
</organism>
<keyword evidence="2" id="KW-1003">Cell membrane</keyword>
<name>A0A9D3LSD1_ANGAN</name>
<dbReference type="GO" id="GO:0071222">
    <property type="term" value="P:cellular response to lipopolysaccharide"/>
    <property type="evidence" value="ECO:0007669"/>
    <property type="project" value="TreeGrafter"/>
</dbReference>
<dbReference type="InterPro" id="IPR036179">
    <property type="entry name" value="Ig-like_dom_sf"/>
</dbReference>
<dbReference type="EMBL" id="JAFIRN010000016">
    <property type="protein sequence ID" value="KAG5833838.1"/>
    <property type="molecule type" value="Genomic_DNA"/>
</dbReference>
<keyword evidence="10" id="KW-0393">Immunoglobulin domain</keyword>
<dbReference type="GO" id="GO:0009897">
    <property type="term" value="C:external side of plasma membrane"/>
    <property type="evidence" value="ECO:0007669"/>
    <property type="project" value="TreeGrafter"/>
</dbReference>
<dbReference type="InterPro" id="IPR007110">
    <property type="entry name" value="Ig-like_dom"/>
</dbReference>
<evidence type="ECO:0000256" key="10">
    <source>
        <dbReference type="ARBA" id="ARBA00023319"/>
    </source>
</evidence>
<dbReference type="InterPro" id="IPR051713">
    <property type="entry name" value="T-cell_Activation_Regulation"/>
</dbReference>
<dbReference type="PANTHER" id="PTHR25466">
    <property type="entry name" value="T-LYMPHOCYTE ACTIVATION ANTIGEN"/>
    <property type="match status" value="1"/>
</dbReference>
<keyword evidence="6" id="KW-0472">Membrane</keyword>
<dbReference type="PROSITE" id="PS50835">
    <property type="entry name" value="IG_LIKE"/>
    <property type="match status" value="1"/>
</dbReference>
<dbReference type="InterPro" id="IPR003599">
    <property type="entry name" value="Ig_sub"/>
</dbReference>
<dbReference type="AlphaFoldDB" id="A0A9D3LSD1"/>
<keyword evidence="5" id="KW-1133">Transmembrane helix</keyword>
<comment type="caution">
    <text evidence="13">The sequence shown here is derived from an EMBL/GenBank/DDBJ whole genome shotgun (WGS) entry which is preliminary data.</text>
</comment>
<sequence length="514" mass="56476">MFVSFGHSLTLPCHGAPSRDVDWWFQRYERTDWVLVAELHTRGFSSGNGFQGRVESFHLTEPGNYSLTLSPVVYSDLGIYKCQYYNDEIVLSDVKLEIRVPSNVSIAMGMSASLPCFANINSRARAGDLDILWKRGGEKVYQILKNTVTYGPGFENRASVSQEQALYGNMSLTIRQTRFSDEDDYQCFYNSPKERGNPDSASLVVTGHPPQNLTVKAGGLLSIPLYTADPVRVTFSAGLGSDEVLMLDANKGPARYGERCAQRCELLAQNYTLLLRSVTLEDAGVYKVTDPETKKTISSSAQSLCKSQLQLAARHCGWSESQTATHLALALEGPALQVLLDLDAAEQGDLKALTMALARHFGQRRSMQSSREKLNSRRREGKESWGTVAADVRLHIRQGYPSLDSAGQDELALYAFLQTLSSERLRQHIILTMPCSLDDAERAEDVLCLAPGQTTQPASAKETATRGRRKKSAGHAHPHNSGDSAHHQHDGAAAIAAIATAQHQHPSPDRHCCA</sequence>
<keyword evidence="7" id="KW-1015">Disulfide bond</keyword>
<accession>A0A9D3LSD1</accession>
<dbReference type="GO" id="GO:0031295">
    <property type="term" value="P:T cell costimulation"/>
    <property type="evidence" value="ECO:0007669"/>
    <property type="project" value="TreeGrafter"/>
</dbReference>
<gene>
    <name evidence="13" type="ORF">ANANG_G00280140</name>
</gene>
<feature type="domain" description="Ig-like" evidence="12">
    <location>
        <begin position="71"/>
        <end position="204"/>
    </location>
</feature>
<reference evidence="13" key="1">
    <citation type="submission" date="2021-01" db="EMBL/GenBank/DDBJ databases">
        <title>A chromosome-scale assembly of European eel, Anguilla anguilla.</title>
        <authorList>
            <person name="Henkel C."/>
            <person name="Jong-Raadsen S.A."/>
            <person name="Dufour S."/>
            <person name="Weltzien F.-A."/>
            <person name="Palstra A.P."/>
            <person name="Pelster B."/>
            <person name="Spaink H.P."/>
            <person name="Van Den Thillart G.E."/>
            <person name="Jansen H."/>
            <person name="Zahm M."/>
            <person name="Klopp C."/>
            <person name="Cedric C."/>
            <person name="Louis A."/>
            <person name="Berthelot C."/>
            <person name="Parey E."/>
            <person name="Roest Crollius H."/>
            <person name="Montfort J."/>
            <person name="Robinson-Rechavi M."/>
            <person name="Bucao C."/>
            <person name="Bouchez O."/>
            <person name="Gislard M."/>
            <person name="Lluch J."/>
            <person name="Milhes M."/>
            <person name="Lampietro C."/>
            <person name="Lopez Roques C."/>
            <person name="Donnadieu C."/>
            <person name="Braasch I."/>
            <person name="Desvignes T."/>
            <person name="Postlethwait J."/>
            <person name="Bobe J."/>
            <person name="Guiguen Y."/>
            <person name="Dirks R."/>
        </authorList>
    </citation>
    <scope>NUCLEOTIDE SEQUENCE</scope>
    <source>
        <strain evidence="13">Tag_6206</strain>
        <tissue evidence="13">Liver</tissue>
    </source>
</reference>
<evidence type="ECO:0000256" key="1">
    <source>
        <dbReference type="ARBA" id="ARBA00004251"/>
    </source>
</evidence>